<dbReference type="RefSeq" id="WP_153353178.1">
    <property type="nucleotide sequence ID" value="NZ_JAYKOO010000005.1"/>
</dbReference>
<dbReference type="EMBL" id="WIXI01000036">
    <property type="protein sequence ID" value="MQY45651.1"/>
    <property type="molecule type" value="Genomic_DNA"/>
</dbReference>
<feature type="transmembrane region" description="Helical" evidence="2">
    <location>
        <begin position="7"/>
        <end position="31"/>
    </location>
</feature>
<evidence type="ECO:0000313" key="4">
    <source>
        <dbReference type="Proteomes" id="UP000435138"/>
    </source>
</evidence>
<accession>A0A6A8AA13</accession>
<protein>
    <submittedName>
        <fullName evidence="3">Uncharacterized protein</fullName>
    </submittedName>
</protein>
<evidence type="ECO:0000256" key="1">
    <source>
        <dbReference type="SAM" id="MobiDB-lite"/>
    </source>
</evidence>
<name>A0A6A8AA13_9HYPH</name>
<feature type="region of interest" description="Disordered" evidence="1">
    <location>
        <begin position="102"/>
        <end position="124"/>
    </location>
</feature>
<keyword evidence="2" id="KW-0472">Membrane</keyword>
<feature type="transmembrane region" description="Helical" evidence="2">
    <location>
        <begin position="43"/>
        <end position="66"/>
    </location>
</feature>
<keyword evidence="2" id="KW-0812">Transmembrane</keyword>
<organism evidence="3 4">
    <name type="scientific">Endobacterium cereale</name>
    <dbReference type="NCBI Taxonomy" id="2663029"/>
    <lineage>
        <taxon>Bacteria</taxon>
        <taxon>Pseudomonadati</taxon>
        <taxon>Pseudomonadota</taxon>
        <taxon>Alphaproteobacteria</taxon>
        <taxon>Hyphomicrobiales</taxon>
        <taxon>Rhizobiaceae</taxon>
        <taxon>Endobacterium</taxon>
    </lineage>
</organism>
<gene>
    <name evidence="3" type="ORF">GAO09_06195</name>
</gene>
<evidence type="ECO:0000313" key="3">
    <source>
        <dbReference type="EMBL" id="MQY45651.1"/>
    </source>
</evidence>
<reference evidence="3 4" key="1">
    <citation type="submission" date="2019-11" db="EMBL/GenBank/DDBJ databases">
        <title>Genome analysis of Rhizobacterium cereale a novel genus and species isolated from maize roots in North Spain.</title>
        <authorList>
            <person name="Menendez E."/>
            <person name="Flores-Felix J.D."/>
            <person name="Ramirez-Bahena M.-H."/>
            <person name="Igual J.M."/>
            <person name="Garcia-Fraile P."/>
            <person name="Peix A."/>
            <person name="Velazquez E."/>
        </authorList>
    </citation>
    <scope>NUCLEOTIDE SEQUENCE [LARGE SCALE GENOMIC DNA]</scope>
    <source>
        <strain evidence="3 4">RZME27</strain>
    </source>
</reference>
<proteinExistence type="predicted"/>
<dbReference type="Proteomes" id="UP000435138">
    <property type="component" value="Unassembled WGS sequence"/>
</dbReference>
<sequence length="124" mass="13190">MKDIRPFLSGISLAFILTGWLLFQAYLAWVVDPHGPGLIGPMFGVFAGLVVLGIPLLIFWGGFMWWKRGRLPGRVHALMFLPPLAALLAVPAAIMISVMRGPDASSQAPAGGEKPGITSPATNP</sequence>
<keyword evidence="2" id="KW-1133">Transmembrane helix</keyword>
<comment type="caution">
    <text evidence="3">The sequence shown here is derived from an EMBL/GenBank/DDBJ whole genome shotgun (WGS) entry which is preliminary data.</text>
</comment>
<evidence type="ECO:0000256" key="2">
    <source>
        <dbReference type="SAM" id="Phobius"/>
    </source>
</evidence>
<keyword evidence="4" id="KW-1185">Reference proteome</keyword>
<feature type="transmembrane region" description="Helical" evidence="2">
    <location>
        <begin position="78"/>
        <end position="99"/>
    </location>
</feature>
<dbReference type="AlphaFoldDB" id="A0A6A8AA13"/>